<protein>
    <submittedName>
        <fullName evidence="2">Uncharacterized protein</fullName>
    </submittedName>
</protein>
<reference evidence="2" key="1">
    <citation type="submission" date="2023-03" db="EMBL/GenBank/DDBJ databases">
        <authorList>
            <person name="Steffen K."/>
            <person name="Cardenas P."/>
        </authorList>
    </citation>
    <scope>NUCLEOTIDE SEQUENCE</scope>
</reference>
<proteinExistence type="predicted"/>
<dbReference type="AlphaFoldDB" id="A0AA35WPE5"/>
<name>A0AA35WPE5_GEOBA</name>
<feature type="compositionally biased region" description="Basic and acidic residues" evidence="1">
    <location>
        <begin position="126"/>
        <end position="147"/>
    </location>
</feature>
<keyword evidence="3" id="KW-1185">Reference proteome</keyword>
<evidence type="ECO:0000256" key="1">
    <source>
        <dbReference type="SAM" id="MobiDB-lite"/>
    </source>
</evidence>
<sequence length="147" mass="16487">SAKCTALTGVRVGCSPSGKSHRGDDEVQVQQCPPVEASRTQIPQTEEIAAAYSVEESEKSFRTPHHPRVQQQRQRTTSGISKPVEWSLHGVLPRRKRGDTREEMQEKEKVKAYRSLPTGHEVSAASRERQRAHERPSKSPADKDHDV</sequence>
<dbReference type="EMBL" id="CASHTH010001898">
    <property type="protein sequence ID" value="CAI8021417.1"/>
    <property type="molecule type" value="Genomic_DNA"/>
</dbReference>
<feature type="region of interest" description="Disordered" evidence="1">
    <location>
        <begin position="52"/>
        <end position="147"/>
    </location>
</feature>
<accession>A0AA35WPE5</accession>
<feature type="compositionally biased region" description="Basic and acidic residues" evidence="1">
    <location>
        <begin position="99"/>
        <end position="111"/>
    </location>
</feature>
<evidence type="ECO:0000313" key="2">
    <source>
        <dbReference type="EMBL" id="CAI8021417.1"/>
    </source>
</evidence>
<comment type="caution">
    <text evidence="2">The sequence shown here is derived from an EMBL/GenBank/DDBJ whole genome shotgun (WGS) entry which is preliminary data.</text>
</comment>
<evidence type="ECO:0000313" key="3">
    <source>
        <dbReference type="Proteomes" id="UP001174909"/>
    </source>
</evidence>
<feature type="non-terminal residue" evidence="2">
    <location>
        <position position="1"/>
    </location>
</feature>
<organism evidence="2 3">
    <name type="scientific">Geodia barretti</name>
    <name type="common">Barrett's horny sponge</name>
    <dbReference type="NCBI Taxonomy" id="519541"/>
    <lineage>
        <taxon>Eukaryota</taxon>
        <taxon>Metazoa</taxon>
        <taxon>Porifera</taxon>
        <taxon>Demospongiae</taxon>
        <taxon>Heteroscleromorpha</taxon>
        <taxon>Tetractinellida</taxon>
        <taxon>Astrophorina</taxon>
        <taxon>Geodiidae</taxon>
        <taxon>Geodia</taxon>
    </lineage>
</organism>
<gene>
    <name evidence="2" type="ORF">GBAR_LOCUS12708</name>
</gene>
<dbReference type="Proteomes" id="UP001174909">
    <property type="component" value="Unassembled WGS sequence"/>
</dbReference>